<proteinExistence type="predicted"/>
<dbReference type="Proteomes" id="UP001377168">
    <property type="component" value="Unassembled WGS sequence"/>
</dbReference>
<protein>
    <submittedName>
        <fullName evidence="1">Uncharacterized protein</fullName>
    </submittedName>
</protein>
<organism evidence="1 2">
    <name type="scientific">Streptomyces achmelvichensis</name>
    <dbReference type="NCBI Taxonomy" id="3134111"/>
    <lineage>
        <taxon>Bacteria</taxon>
        <taxon>Bacillati</taxon>
        <taxon>Actinomycetota</taxon>
        <taxon>Actinomycetes</taxon>
        <taxon>Kitasatosporales</taxon>
        <taxon>Streptomycetaceae</taxon>
        <taxon>Streptomyces</taxon>
    </lineage>
</organism>
<dbReference type="EMBL" id="JBBKAJ010000020">
    <property type="protein sequence ID" value="MEJ8632446.1"/>
    <property type="molecule type" value="Genomic_DNA"/>
</dbReference>
<evidence type="ECO:0000313" key="2">
    <source>
        <dbReference type="Proteomes" id="UP001377168"/>
    </source>
</evidence>
<reference evidence="1" key="1">
    <citation type="submission" date="2024-03" db="EMBL/GenBank/DDBJ databases">
        <title>Novel Streptomyces species of biotechnological and ecological value are a feature of Machair soil.</title>
        <authorList>
            <person name="Prole J.R."/>
            <person name="Goodfellow M."/>
            <person name="Allenby N."/>
            <person name="Ward A.C."/>
        </authorList>
    </citation>
    <scope>NUCLEOTIDE SEQUENCE</scope>
    <source>
        <strain evidence="1">MS2.AVA.5</strain>
    </source>
</reference>
<evidence type="ECO:0000313" key="1">
    <source>
        <dbReference type="EMBL" id="MEJ8632446.1"/>
    </source>
</evidence>
<comment type="caution">
    <text evidence="1">The sequence shown here is derived from an EMBL/GenBank/DDBJ whole genome shotgun (WGS) entry which is preliminary data.</text>
</comment>
<gene>
    <name evidence="1" type="ORF">WKI67_03220</name>
</gene>
<name>A0ACC6PM32_9ACTN</name>
<sequence>MQEMPAGDLLIDPARLGGLVEAAEVMGLTKQAAARALKSQNAPGAVCILAMGPVYDLSEIAAWNAVRRRRPGPAPRNATLHAPSLSLSARPR</sequence>
<accession>A0ACC6PM32</accession>
<keyword evidence="2" id="KW-1185">Reference proteome</keyword>